<dbReference type="STRING" id="584708.Apau_1752"/>
<evidence type="ECO:0000256" key="1">
    <source>
        <dbReference type="ARBA" id="ARBA00023002"/>
    </source>
</evidence>
<dbReference type="PANTHER" id="PTHR21363:SF0">
    <property type="entry name" value="PREPHENATE DEHYDROGENASE [NADP(+)]"/>
    <property type="match status" value="1"/>
</dbReference>
<dbReference type="SUPFAM" id="SSF48179">
    <property type="entry name" value="6-phosphogluconate dehydrogenase C-terminal domain-like"/>
    <property type="match status" value="1"/>
</dbReference>
<dbReference type="PANTHER" id="PTHR21363">
    <property type="entry name" value="PREPHENATE DEHYDROGENASE"/>
    <property type="match status" value="1"/>
</dbReference>
<dbReference type="SUPFAM" id="SSF51735">
    <property type="entry name" value="NAD(P)-binding Rossmann-fold domains"/>
    <property type="match status" value="1"/>
</dbReference>
<reference evidence="3 4" key="1">
    <citation type="journal article" date="2010" name="Stand. Genomic Sci.">
        <title>Non-contiguous finished genome sequence of Aminomonas paucivorans type strain (GLU-3).</title>
        <authorList>
            <person name="Pitluck S."/>
            <person name="Yasawong M."/>
            <person name="Held B."/>
            <person name="Lapidus A."/>
            <person name="Nolan M."/>
            <person name="Copeland A."/>
            <person name="Lucas S."/>
            <person name="Del Rio T.G."/>
            <person name="Tice H."/>
            <person name="Cheng J.F."/>
            <person name="Chertkov O."/>
            <person name="Goodwin L."/>
            <person name="Tapia R."/>
            <person name="Han C."/>
            <person name="Liolios K."/>
            <person name="Ivanova N."/>
            <person name="Mavromatis K."/>
            <person name="Ovchinnikova G."/>
            <person name="Pati A."/>
            <person name="Chen A."/>
            <person name="Palaniappan K."/>
            <person name="Land M."/>
            <person name="Hauser L."/>
            <person name="Chang Y.J."/>
            <person name="Jeffries C.D."/>
            <person name="Pukall R."/>
            <person name="Spring S."/>
            <person name="Rohde M."/>
            <person name="Sikorski J."/>
            <person name="Goker M."/>
            <person name="Woyke T."/>
            <person name="Bristow J."/>
            <person name="Eisen J.A."/>
            <person name="Markowitz V."/>
            <person name="Hugenholtz P."/>
            <person name="Kyrpides N.C."/>
            <person name="Klenk H.P."/>
        </authorList>
    </citation>
    <scope>NUCLEOTIDE SEQUENCE [LARGE SCALE GENOMIC DNA]</scope>
    <source>
        <strain evidence="3 4">DSM 12260</strain>
    </source>
</reference>
<dbReference type="Pfam" id="PF02153">
    <property type="entry name" value="PDH_N"/>
    <property type="match status" value="1"/>
</dbReference>
<dbReference type="GO" id="GO:0006571">
    <property type="term" value="P:tyrosine biosynthetic process"/>
    <property type="evidence" value="ECO:0007669"/>
    <property type="project" value="InterPro"/>
</dbReference>
<evidence type="ECO:0000313" key="4">
    <source>
        <dbReference type="Proteomes" id="UP000005096"/>
    </source>
</evidence>
<dbReference type="RefSeq" id="WP_006301391.1">
    <property type="nucleotide sequence ID" value="NZ_CM001022.1"/>
</dbReference>
<sequence length="288" mass="30629">MLAGCQVGICGVGLLGGSVAARLSSRGMTVRGWDPDPEVLDFARERGYLAEGTDSPEALAQASDLLVLAAPLGQLGEAGRLLAAGSGEALKGVFDVGSSKVAVGRELAALWGDRYAGLHPLAGREGGTVRRASADLFEGCLCALVPFPDTAREVRDLGRELGEALGARVQEMGPAEHDALAAWGSHLPLLAASALALAAEEGRREHPDLPPLAAGGYRDGTRMAESPPWLLADLWETNGVELRRALDRYIVVLEAFRDLAPQDVWAWAERAREARRRIMGEIPGRWRA</sequence>
<protein>
    <submittedName>
        <fullName evidence="3">Prephenate dehydrogenase</fullName>
    </submittedName>
</protein>
<proteinExistence type="predicted"/>
<dbReference type="Proteomes" id="UP000005096">
    <property type="component" value="Chromosome"/>
</dbReference>
<organism evidence="3 4">
    <name type="scientific">Aminomonas paucivorans DSM 12260</name>
    <dbReference type="NCBI Taxonomy" id="584708"/>
    <lineage>
        <taxon>Bacteria</taxon>
        <taxon>Thermotogati</taxon>
        <taxon>Synergistota</taxon>
        <taxon>Synergistia</taxon>
        <taxon>Synergistales</taxon>
        <taxon>Synergistaceae</taxon>
        <taxon>Aminomonas</taxon>
    </lineage>
</organism>
<dbReference type="InterPro" id="IPR046825">
    <property type="entry name" value="PDH_C"/>
</dbReference>
<dbReference type="PaxDb" id="584708-Apau_1752"/>
<dbReference type="Gene3D" id="3.40.50.720">
    <property type="entry name" value="NAD(P)-binding Rossmann-like Domain"/>
    <property type="match status" value="1"/>
</dbReference>
<dbReference type="Gene3D" id="1.10.3660.10">
    <property type="entry name" value="6-phosphogluconate dehydrogenase C-terminal like domain"/>
    <property type="match status" value="1"/>
</dbReference>
<dbReference type="Pfam" id="PF20463">
    <property type="entry name" value="PDH_C"/>
    <property type="match status" value="1"/>
</dbReference>
<keyword evidence="1" id="KW-0560">Oxidoreductase</keyword>
<dbReference type="GO" id="GO:0070403">
    <property type="term" value="F:NAD+ binding"/>
    <property type="evidence" value="ECO:0007669"/>
    <property type="project" value="InterPro"/>
</dbReference>
<name>E3CV81_9BACT</name>
<dbReference type="InterPro" id="IPR008927">
    <property type="entry name" value="6-PGluconate_DH-like_C_sf"/>
</dbReference>
<dbReference type="InterPro" id="IPR003099">
    <property type="entry name" value="Prephen_DH"/>
</dbReference>
<evidence type="ECO:0000259" key="2">
    <source>
        <dbReference type="PROSITE" id="PS51176"/>
    </source>
</evidence>
<feature type="domain" description="Prephenate/arogenate dehydrogenase" evidence="2">
    <location>
        <begin position="5"/>
        <end position="288"/>
    </location>
</feature>
<dbReference type="GO" id="GO:0008977">
    <property type="term" value="F:prephenate dehydrogenase (NAD+) activity"/>
    <property type="evidence" value="ECO:0007669"/>
    <property type="project" value="InterPro"/>
</dbReference>
<dbReference type="GO" id="GO:0004665">
    <property type="term" value="F:prephenate dehydrogenase (NADP+) activity"/>
    <property type="evidence" value="ECO:0007669"/>
    <property type="project" value="InterPro"/>
</dbReference>
<dbReference type="HOGENOM" id="CLU_055968_2_0_0"/>
<keyword evidence="4" id="KW-1185">Reference proteome</keyword>
<gene>
    <name evidence="3" type="ORF">Apau_1752</name>
</gene>
<dbReference type="InterPro" id="IPR036291">
    <property type="entry name" value="NAD(P)-bd_dom_sf"/>
</dbReference>
<dbReference type="InterPro" id="IPR046826">
    <property type="entry name" value="PDH_N"/>
</dbReference>
<accession>E3CV81</accession>
<dbReference type="EMBL" id="CM001022">
    <property type="protein sequence ID" value="EFQ24168.1"/>
    <property type="molecule type" value="Genomic_DNA"/>
</dbReference>
<dbReference type="eggNOG" id="COG0287">
    <property type="taxonomic scope" value="Bacteria"/>
</dbReference>
<dbReference type="InterPro" id="IPR050812">
    <property type="entry name" value="Preph/Arog_dehydrog"/>
</dbReference>
<dbReference type="AlphaFoldDB" id="E3CV81"/>
<evidence type="ECO:0000313" key="3">
    <source>
        <dbReference type="EMBL" id="EFQ24168.1"/>
    </source>
</evidence>
<dbReference type="PROSITE" id="PS51176">
    <property type="entry name" value="PDH_ADH"/>
    <property type="match status" value="1"/>
</dbReference>